<dbReference type="SUPFAM" id="SSF51126">
    <property type="entry name" value="Pectin lyase-like"/>
    <property type="match status" value="1"/>
</dbReference>
<evidence type="ECO:0000256" key="4">
    <source>
        <dbReference type="ARBA" id="ARBA00036818"/>
    </source>
</evidence>
<dbReference type="PANTHER" id="PTHR31683:SF67">
    <property type="entry name" value="PECTIN LYASE F-RELATED"/>
    <property type="match status" value="1"/>
</dbReference>
<dbReference type="InterPro" id="IPR002022">
    <property type="entry name" value="Pec_lyase"/>
</dbReference>
<dbReference type="Proteomes" id="UP001371218">
    <property type="component" value="Unassembled WGS sequence"/>
</dbReference>
<dbReference type="InterPro" id="IPR011050">
    <property type="entry name" value="Pectin_lyase_fold/virulence"/>
</dbReference>
<comment type="function">
    <text evidence="5">Pectinolytic enzymes consist of four classes of enzymes: pectin lyase, polygalacturonase, pectin methylesterase and rhamnogalacturonase. Among pectinolytic enzymes, pectin lyase is the most important in depolymerization of pectin, since it cleaves internal glycosidic bonds of highly methylated pectins.</text>
</comment>
<keyword evidence="1" id="KW-1015">Disulfide bond</keyword>
<dbReference type="GO" id="GO:0016829">
    <property type="term" value="F:lyase activity"/>
    <property type="evidence" value="ECO:0007669"/>
    <property type="project" value="UniProtKB-KW"/>
</dbReference>
<feature type="signal peptide" evidence="7">
    <location>
        <begin position="1"/>
        <end position="27"/>
    </location>
</feature>
<keyword evidence="7" id="KW-0732">Signal</keyword>
<name>A0ABU9BUD7_9BURK</name>
<keyword evidence="3 9" id="KW-0456">Lyase</keyword>
<evidence type="ECO:0000313" key="9">
    <source>
        <dbReference type="EMBL" id="MEK8033471.1"/>
    </source>
</evidence>
<dbReference type="RefSeq" id="WP_341427893.1">
    <property type="nucleotide sequence ID" value="NZ_JBBUTG010000016.1"/>
</dbReference>
<evidence type="ECO:0000259" key="8">
    <source>
        <dbReference type="SMART" id="SM00656"/>
    </source>
</evidence>
<evidence type="ECO:0000256" key="7">
    <source>
        <dbReference type="SAM" id="SignalP"/>
    </source>
</evidence>
<dbReference type="EC" id="4.2.2.10" evidence="6"/>
<feature type="domain" description="Pectate lyase" evidence="8">
    <location>
        <begin position="237"/>
        <end position="447"/>
    </location>
</feature>
<sequence>MYSPRRVTLLGPLLAGAVAFIGGPAAGATWTKVADENKSFTVQGTQNVRYGTGNNWVTKVVTGSATCSNSYFGADPYSGVRKQCQVPVASVWTKIASEGAGFSVAGTQNIRYGSGNAWVTKSVTAAGQCTNTYFGSDPAPGTKKECRVSDAASETPTGYGRTVTGGAGAGGADIVTISRAADLPSALCRSYDSAGYCNDKTPRIIKISGVLDFRNTQGKASSNGCVYNSCTDSKKNELILTTTSPSYCAGKTNFSVTYDAAGANPMQVGSNKTIIGVGDASGIKGRGLRIIGGNSNIIVRNLTISDINDGIIFAGDAITLDNADRIWIDHNRIERIGRQFIVSGYGTASNTTISNNDFNGADQYGFYCDGRHYWNLMFVGANDTMTFTGNWVRHFTGRAPKFGGSGVGQLHMVNNYFYDSGSGHALESASPSSVLIESNYFQSVNQPILKDAKSGYVFAPLGSLTTAASNACKAAFSRDCGVNVATPPPSENNFTLDQVVLDRAKGQASGVIVAPNPAADLPTRVPNNVGPRSTVF</sequence>
<dbReference type="InterPro" id="IPR045032">
    <property type="entry name" value="PEL"/>
</dbReference>
<feature type="chain" id="PRO_5046985377" description="pectin lyase" evidence="7">
    <location>
        <begin position="28"/>
        <end position="536"/>
    </location>
</feature>
<accession>A0ABU9BUD7</accession>
<dbReference type="EMBL" id="JBBUTG010000016">
    <property type="protein sequence ID" value="MEK8033471.1"/>
    <property type="molecule type" value="Genomic_DNA"/>
</dbReference>
<dbReference type="Gene3D" id="2.160.20.10">
    <property type="entry name" value="Single-stranded right-handed beta-helix, Pectin lyase-like"/>
    <property type="match status" value="1"/>
</dbReference>
<dbReference type="SMART" id="SM00710">
    <property type="entry name" value="PbH1"/>
    <property type="match status" value="3"/>
</dbReference>
<comment type="catalytic activity">
    <reaction evidence="4">
        <text>Eliminative cleavage of (1-&gt;4)-alpha-D-galacturonan methyl ester to give oligosaccharides with 4-deoxy-6-O-methyl-alpha-D-galact-4-enuronosyl groups at their non-reducing ends.</text>
        <dbReference type="EC" id="4.2.2.10"/>
    </reaction>
</comment>
<keyword evidence="2" id="KW-0325">Glycoprotein</keyword>
<evidence type="ECO:0000256" key="1">
    <source>
        <dbReference type="ARBA" id="ARBA00023157"/>
    </source>
</evidence>
<comment type="caution">
    <text evidence="9">The sequence shown here is derived from an EMBL/GenBank/DDBJ whole genome shotgun (WGS) entry which is preliminary data.</text>
</comment>
<evidence type="ECO:0000256" key="2">
    <source>
        <dbReference type="ARBA" id="ARBA00023180"/>
    </source>
</evidence>
<keyword evidence="10" id="KW-1185">Reference proteome</keyword>
<organism evidence="9 10">
    <name type="scientific">Ideonella lacteola</name>
    <dbReference type="NCBI Taxonomy" id="2984193"/>
    <lineage>
        <taxon>Bacteria</taxon>
        <taxon>Pseudomonadati</taxon>
        <taxon>Pseudomonadota</taxon>
        <taxon>Betaproteobacteria</taxon>
        <taxon>Burkholderiales</taxon>
        <taxon>Sphaerotilaceae</taxon>
        <taxon>Ideonella</taxon>
    </lineage>
</organism>
<evidence type="ECO:0000256" key="6">
    <source>
        <dbReference type="ARBA" id="ARBA00039082"/>
    </source>
</evidence>
<dbReference type="SMART" id="SM00656">
    <property type="entry name" value="Amb_all"/>
    <property type="match status" value="1"/>
</dbReference>
<protein>
    <recommendedName>
        <fullName evidence="6">pectin lyase</fullName>
        <ecNumber evidence="6">4.2.2.10</ecNumber>
    </recommendedName>
</protein>
<dbReference type="PANTHER" id="PTHR31683">
    <property type="entry name" value="PECTATE LYASE 18-RELATED"/>
    <property type="match status" value="1"/>
</dbReference>
<evidence type="ECO:0000313" key="10">
    <source>
        <dbReference type="Proteomes" id="UP001371218"/>
    </source>
</evidence>
<dbReference type="InterPro" id="IPR012334">
    <property type="entry name" value="Pectin_lyas_fold"/>
</dbReference>
<reference evidence="9 10" key="1">
    <citation type="submission" date="2024-04" db="EMBL/GenBank/DDBJ databases">
        <title>Novel species of the genus Ideonella isolated from streams.</title>
        <authorList>
            <person name="Lu H."/>
        </authorList>
    </citation>
    <scope>NUCLEOTIDE SEQUENCE [LARGE SCALE GENOMIC DNA]</scope>
    <source>
        <strain evidence="9 10">DXS29W</strain>
    </source>
</reference>
<evidence type="ECO:0000256" key="3">
    <source>
        <dbReference type="ARBA" id="ARBA00023239"/>
    </source>
</evidence>
<evidence type="ECO:0000256" key="5">
    <source>
        <dbReference type="ARBA" id="ARBA00037631"/>
    </source>
</evidence>
<gene>
    <name evidence="9" type="ORF">AACH06_21840</name>
</gene>
<proteinExistence type="predicted"/>
<dbReference type="InterPro" id="IPR006626">
    <property type="entry name" value="PbH1"/>
</dbReference>